<dbReference type="Proteomes" id="UP000000268">
    <property type="component" value="Chromosome"/>
</dbReference>
<dbReference type="KEGG" id="amr:AM1_1341"/>
<proteinExistence type="predicted"/>
<evidence type="ECO:0000313" key="1">
    <source>
        <dbReference type="EMBL" id="ABW26375.1"/>
    </source>
</evidence>
<protein>
    <submittedName>
        <fullName evidence="1">Uncharacterized protein</fullName>
    </submittedName>
</protein>
<dbReference type="STRING" id="329726.AM1_1341"/>
<accession>B0C6F4</accession>
<dbReference type="OrthoDB" id="9859557at2"/>
<organism evidence="1 2">
    <name type="scientific">Acaryochloris marina (strain MBIC 11017)</name>
    <dbReference type="NCBI Taxonomy" id="329726"/>
    <lineage>
        <taxon>Bacteria</taxon>
        <taxon>Bacillati</taxon>
        <taxon>Cyanobacteriota</taxon>
        <taxon>Cyanophyceae</taxon>
        <taxon>Acaryochloridales</taxon>
        <taxon>Acaryochloridaceae</taxon>
        <taxon>Acaryochloris</taxon>
    </lineage>
</organism>
<dbReference type="AlphaFoldDB" id="B0C6F4"/>
<gene>
    <name evidence="1" type="ordered locus">AM1_1341</name>
</gene>
<sequence length="156" mass="17246">MAKVVTPLLCRVEAIGKPRESSYEVGTYYYPTLFMDLSQPDGSDAAKIWKNLSGDEVSQLMRGDQVKLVPAGMDRNGKPKHNIMLVNDTQANSDEPGLLEQNTKQAIATYVQEMSKLYRYCWGQAANQLGGMATEEESVRCAASSLFIAAKQKFSI</sequence>
<keyword evidence="2" id="KW-1185">Reference proteome</keyword>
<dbReference type="EMBL" id="CP000828">
    <property type="protein sequence ID" value="ABW26375.1"/>
    <property type="molecule type" value="Genomic_DNA"/>
</dbReference>
<dbReference type="HOGENOM" id="CLU_1754820_0_0_3"/>
<reference evidence="1 2" key="1">
    <citation type="journal article" date="2008" name="Proc. Natl. Acad. Sci. U.S.A.">
        <title>Niche adaptation and genome expansion in the chlorophyll d-producing cyanobacterium Acaryochloris marina.</title>
        <authorList>
            <person name="Swingley W.D."/>
            <person name="Chen M."/>
            <person name="Cheung P.C."/>
            <person name="Conrad A.L."/>
            <person name="Dejesa L.C."/>
            <person name="Hao J."/>
            <person name="Honchak B.M."/>
            <person name="Karbach L.E."/>
            <person name="Kurdoglu A."/>
            <person name="Lahiri S."/>
            <person name="Mastrian S.D."/>
            <person name="Miyashita H."/>
            <person name="Page L."/>
            <person name="Ramakrishna P."/>
            <person name="Satoh S."/>
            <person name="Sattley W.M."/>
            <person name="Shimada Y."/>
            <person name="Taylor H.L."/>
            <person name="Tomo T."/>
            <person name="Tsuchiya T."/>
            <person name="Wang Z.T."/>
            <person name="Raymond J."/>
            <person name="Mimuro M."/>
            <person name="Blankenship R.E."/>
            <person name="Touchman J.W."/>
        </authorList>
    </citation>
    <scope>NUCLEOTIDE SEQUENCE [LARGE SCALE GENOMIC DNA]</scope>
    <source>
        <strain evidence="2">MBIC 11017</strain>
    </source>
</reference>
<evidence type="ECO:0000313" key="2">
    <source>
        <dbReference type="Proteomes" id="UP000000268"/>
    </source>
</evidence>
<dbReference type="eggNOG" id="ENOG50348JS">
    <property type="taxonomic scope" value="Bacteria"/>
</dbReference>
<dbReference type="RefSeq" id="WP_012161910.1">
    <property type="nucleotide sequence ID" value="NC_009925.1"/>
</dbReference>
<name>B0C6F4_ACAM1</name>